<dbReference type="Gene3D" id="2.130.10.10">
    <property type="entry name" value="YVTN repeat-like/Quinoprotein amine dehydrogenase"/>
    <property type="match status" value="1"/>
</dbReference>
<feature type="compositionally biased region" description="Polar residues" evidence="2">
    <location>
        <begin position="1510"/>
        <end position="1519"/>
    </location>
</feature>
<feature type="region of interest" description="Disordered" evidence="2">
    <location>
        <begin position="1492"/>
        <end position="1527"/>
    </location>
</feature>
<feature type="compositionally biased region" description="Polar residues" evidence="2">
    <location>
        <begin position="1652"/>
        <end position="1667"/>
    </location>
</feature>
<feature type="region of interest" description="Disordered" evidence="2">
    <location>
        <begin position="791"/>
        <end position="814"/>
    </location>
</feature>
<feature type="compositionally biased region" description="Gly residues" evidence="2">
    <location>
        <begin position="1492"/>
        <end position="1503"/>
    </location>
</feature>
<feature type="repeat" description="WD" evidence="1">
    <location>
        <begin position="129"/>
        <end position="171"/>
    </location>
</feature>
<keyword evidence="1" id="KW-0853">WD repeat</keyword>
<feature type="compositionally biased region" description="Low complexity" evidence="2">
    <location>
        <begin position="905"/>
        <end position="933"/>
    </location>
</feature>
<evidence type="ECO:0000256" key="1">
    <source>
        <dbReference type="PROSITE-ProRule" id="PRU00221"/>
    </source>
</evidence>
<dbReference type="EMBL" id="CAWUHC010000025">
    <property type="protein sequence ID" value="CAK7218943.1"/>
    <property type="molecule type" value="Genomic_DNA"/>
</dbReference>
<protein>
    <recommendedName>
        <fullName evidence="5">WD repeat protein</fullName>
    </recommendedName>
</protein>
<dbReference type="SUPFAM" id="SSF50978">
    <property type="entry name" value="WD40 repeat-like"/>
    <property type="match status" value="1"/>
</dbReference>
<dbReference type="PROSITE" id="PS50294">
    <property type="entry name" value="WD_REPEATS_REGION"/>
    <property type="match status" value="2"/>
</dbReference>
<dbReference type="InterPro" id="IPR015943">
    <property type="entry name" value="WD40/YVTN_repeat-like_dom_sf"/>
</dbReference>
<feature type="region of interest" description="Disordered" evidence="2">
    <location>
        <begin position="958"/>
        <end position="984"/>
    </location>
</feature>
<feature type="compositionally biased region" description="Low complexity" evidence="2">
    <location>
        <begin position="2038"/>
        <end position="2065"/>
    </location>
</feature>
<name>A0ABP0BH41_9PEZI</name>
<proteinExistence type="predicted"/>
<feature type="compositionally biased region" description="Low complexity" evidence="2">
    <location>
        <begin position="2072"/>
        <end position="2119"/>
    </location>
</feature>
<evidence type="ECO:0000256" key="2">
    <source>
        <dbReference type="SAM" id="MobiDB-lite"/>
    </source>
</evidence>
<accession>A0ABP0BH41</accession>
<feature type="compositionally biased region" description="Low complexity" evidence="2">
    <location>
        <begin position="1951"/>
        <end position="1964"/>
    </location>
</feature>
<feature type="region of interest" description="Disordered" evidence="2">
    <location>
        <begin position="894"/>
        <end position="937"/>
    </location>
</feature>
<dbReference type="Proteomes" id="UP001642406">
    <property type="component" value="Unassembled WGS sequence"/>
</dbReference>
<feature type="region of interest" description="Disordered" evidence="2">
    <location>
        <begin position="1269"/>
        <end position="1298"/>
    </location>
</feature>
<feature type="region of interest" description="Disordered" evidence="2">
    <location>
        <begin position="1623"/>
        <end position="1668"/>
    </location>
</feature>
<feature type="compositionally biased region" description="Basic residues" evidence="2">
    <location>
        <begin position="474"/>
        <end position="516"/>
    </location>
</feature>
<feature type="compositionally biased region" description="Low complexity" evidence="2">
    <location>
        <begin position="1395"/>
        <end position="1406"/>
    </location>
</feature>
<feature type="compositionally biased region" description="Polar residues" evidence="2">
    <location>
        <begin position="1422"/>
        <end position="1440"/>
    </location>
</feature>
<dbReference type="PANTHER" id="PTHR46170">
    <property type="entry name" value="GATOR COMPLEX PROTEIN WDR59"/>
    <property type="match status" value="1"/>
</dbReference>
<organism evidence="3 4">
    <name type="scientific">Sporothrix bragantina</name>
    <dbReference type="NCBI Taxonomy" id="671064"/>
    <lineage>
        <taxon>Eukaryota</taxon>
        <taxon>Fungi</taxon>
        <taxon>Dikarya</taxon>
        <taxon>Ascomycota</taxon>
        <taxon>Pezizomycotina</taxon>
        <taxon>Sordariomycetes</taxon>
        <taxon>Sordariomycetidae</taxon>
        <taxon>Ophiostomatales</taxon>
        <taxon>Ophiostomataceae</taxon>
        <taxon>Sporothrix</taxon>
    </lineage>
</organism>
<feature type="compositionally biased region" description="Polar residues" evidence="2">
    <location>
        <begin position="1891"/>
        <end position="1904"/>
    </location>
</feature>
<dbReference type="InterPro" id="IPR001680">
    <property type="entry name" value="WD40_rpt"/>
</dbReference>
<dbReference type="PROSITE" id="PS50082">
    <property type="entry name" value="WD_REPEATS_2"/>
    <property type="match status" value="2"/>
</dbReference>
<feature type="compositionally biased region" description="Low complexity" evidence="2">
    <location>
        <begin position="2006"/>
        <end position="2020"/>
    </location>
</feature>
<evidence type="ECO:0000313" key="4">
    <source>
        <dbReference type="Proteomes" id="UP001642406"/>
    </source>
</evidence>
<gene>
    <name evidence="3" type="ORF">SBRCBS47491_003677</name>
</gene>
<feature type="region of interest" description="Disordered" evidence="2">
    <location>
        <begin position="1393"/>
        <end position="1464"/>
    </location>
</feature>
<feature type="repeat" description="WD" evidence="1">
    <location>
        <begin position="216"/>
        <end position="249"/>
    </location>
</feature>
<feature type="region of interest" description="Disordered" evidence="2">
    <location>
        <begin position="440"/>
        <end position="590"/>
    </location>
</feature>
<feature type="compositionally biased region" description="Polar residues" evidence="2">
    <location>
        <begin position="610"/>
        <end position="620"/>
    </location>
</feature>
<dbReference type="Pfam" id="PF00400">
    <property type="entry name" value="WD40"/>
    <property type="match status" value="2"/>
</dbReference>
<feature type="compositionally biased region" description="Polar residues" evidence="2">
    <location>
        <begin position="524"/>
        <end position="533"/>
    </location>
</feature>
<feature type="compositionally biased region" description="Low complexity" evidence="2">
    <location>
        <begin position="1978"/>
        <end position="1997"/>
    </location>
</feature>
<feature type="compositionally biased region" description="Polar residues" evidence="2">
    <location>
        <begin position="547"/>
        <end position="563"/>
    </location>
</feature>
<reference evidence="3 4" key="1">
    <citation type="submission" date="2024-01" db="EMBL/GenBank/DDBJ databases">
        <authorList>
            <person name="Allen C."/>
            <person name="Tagirdzhanova G."/>
        </authorList>
    </citation>
    <scope>NUCLEOTIDE SEQUENCE [LARGE SCALE GENOMIC DNA]</scope>
</reference>
<evidence type="ECO:0000313" key="3">
    <source>
        <dbReference type="EMBL" id="CAK7218943.1"/>
    </source>
</evidence>
<feature type="compositionally biased region" description="Basic residues" evidence="2">
    <location>
        <begin position="958"/>
        <end position="968"/>
    </location>
</feature>
<dbReference type="PANTHER" id="PTHR46170:SF1">
    <property type="entry name" value="GATOR COMPLEX PROTEIN WDR59"/>
    <property type="match status" value="1"/>
</dbReference>
<evidence type="ECO:0008006" key="5">
    <source>
        <dbReference type="Google" id="ProtNLM"/>
    </source>
</evidence>
<feature type="compositionally biased region" description="Polar residues" evidence="2">
    <location>
        <begin position="1631"/>
        <end position="1645"/>
    </location>
</feature>
<keyword evidence="4" id="KW-1185">Reference proteome</keyword>
<feature type="region of interest" description="Disordered" evidence="2">
    <location>
        <begin position="1880"/>
        <end position="2132"/>
    </location>
</feature>
<feature type="compositionally biased region" description="Polar residues" evidence="2">
    <location>
        <begin position="2120"/>
        <end position="2132"/>
    </location>
</feature>
<feature type="region of interest" description="Disordered" evidence="2">
    <location>
        <begin position="606"/>
        <end position="641"/>
    </location>
</feature>
<feature type="compositionally biased region" description="Low complexity" evidence="2">
    <location>
        <begin position="1371"/>
        <end position="1380"/>
    </location>
</feature>
<dbReference type="InterPro" id="IPR036322">
    <property type="entry name" value="WD40_repeat_dom_sf"/>
</dbReference>
<dbReference type="SMART" id="SM00320">
    <property type="entry name" value="WD40"/>
    <property type="match status" value="5"/>
</dbReference>
<feature type="compositionally biased region" description="Low complexity" evidence="2">
    <location>
        <begin position="1441"/>
        <end position="1452"/>
    </location>
</feature>
<feature type="region of interest" description="Disordered" evidence="2">
    <location>
        <begin position="1336"/>
        <end position="1380"/>
    </location>
</feature>
<dbReference type="InterPro" id="IPR049567">
    <property type="entry name" value="WDR59-like"/>
</dbReference>
<feature type="compositionally biased region" description="Polar residues" evidence="2">
    <location>
        <begin position="1926"/>
        <end position="1939"/>
    </location>
</feature>
<sequence length="2132" mass="228636">MASDLDDSDGSDDSLHHTKIIKSAFDSDSFDSDGTIHVDGLVGSATISPSGRDIALASPDGLAIIDLDSPYNAPRRVKSHGMPWLVVDVQWSPFAARDYWVASTANHCCLVWNLNRPDDSSAGAVEHSLRGHRRSITDINFSAHHPDMLATCSVDGYVHCWDLRRPSTPALTFIDWAAGATQVKYNRQNDHVIASSHNRCVHIWDDRKASLPLRTIEAHTSKIYGLDWNRTRSTSLVTCSLDKTIKFWDYTAHGGNGSSGSSAAASKLAAGGSLRGTAALGPINDDDVPERVIQTNFPIWRARHTPFGGGLLAMPQNAPGNLYLYDARPASVLASEDPSALNDPVAVFPGHGHHKVKEFLWRTRGGIDDGLDNREFQLVSWGEDNKLRLSRLDSGDLGTVGYHRGRPAPKNLNITRKGASYKTFRILEDLGDYEKRSATMSSLRPVGHRGTVSLPVSQGVSRRGSPTPLDDDHHHHHGHHNHHHHHHHHHNHHHNHGHSQSISHHHHGGQLHRHQQTRQDSHQHPTQPSSTKGLSPSLPPPRSLSSTNIMRDSMKSPTLTPQRTKFEQRPSWRNPSMRATHVSGRKNTDQSNVQLDWMKGVTMNKRKTSTEPALTSSQEQLAEPYNPDVHRKVSSDSALSSPLQMSTHDASISMSSDVNNEPESIQEEIVRITDKLPRVKWEELDMDNLALVVSMKGPWGVDGQNVFIKARVIVPPNYPTSRSPRFYIENSSLVSEVTQERIAADLIMLTAEYLKRRRNCLLVAFRYLLGEVDLQSSVALLNRALTNPQLANDESASSSSSDDEDEDDGTNTAFMSPIEAIGPEAIIGPLLPLPPPPPPRSCGAVFTRDGRIVTFFLTKAGKASAKIMFEAPVPPSRDELAELEQPKFIGFGKVLPERMSRRRGSSSSDDSDSSLCSSDSSSSTSSSSSASSSNPYHYSPTNLMDPWSTNMGFQRRVVRGGKSSRKRRPSEDNDSDSVMRSGMLDLGLPVGPKSTVAIEDMRPFLPSKRDLARDYAIFGDGADVCEHNARVAEKYDEADLANIWRYAALLLKSDVPLRLTSMFDDGGRRQKSVLVIAREAVAKANSGGPGSKHHNNDHELAQQLRPRDNLSGRVKWGLHPLARDFVDDLFDYFERLADVQMLAMLSCIFGESFEEDSVAYIESHLSQSDTPLPMKAPSFSLDYVPTTRGLWNGAPPPLFIVSGASTPGGLGTGSNNSGSVPTTPGAVVYDGSIDPDNDYDDDFDDYEYDATLWGEGGHDKAFTAHNGLSQNNSYSGGETPPRWPGYSAPNGGSGSGSGVLSSSPSFGVAAGRFLRRGNNAVVSAIAAGIPQTLTTLLSSSPNDRSGGGSSTVAMPTPHTMPRRQSFFGSAPPSQRQSPQSRYSYLGANLTPVLAQRQQQQQQQDQQMVLHSTSSHRDIPFPSSVSQRLLGVSTSTSPRNTSALGKLASLSSSPQDQAAVRKRPSPAETIFSNLTGGNLTWAASALFGGGGGGSGGGSGGGGADSAGPSTEPGTAATSVSDEGHRREQALAAAAANTSARELRAQVEAAASSMVAVDVLVRTYNDHLFDDDGWMVASLLGGKRRRRLHAEYRYAYSELLQVWNEPLARLEVLKFNVLREDAMKAASGHNGDDPSSVNKSNTATADSNPCVIVTGTSPKPSSLDDSNASGLPGIHAKHDHLMAMRDSGRGLDAVGICEHCELQLEPLEYDARAALNVPAAVGSKHGGAIGICRRCRRARSQLRCVYCTEPVDAIFMPCFGCGCASHPRCLRAWYDAGERLCPAGDECACAEEATAGRIESWTAMQAQLALGGGAGSSRARTASNMESEAVALLQQQSSAETPPQQSTRSRGLIAQARRSAHYAAASSSSAALVSPYGQHYHAEGNNAGGADSKGSSPAGRSSNNKSGRMMRSVSKPTSPGHYDDPNDIFSSALNSETTQSGGLRISGGAGSNATTATPAITTTTNTSGGGFWGSNRRSRQASSGLRQQLQQQQFESKQNQGGGGGNGASAASSSASLTTGSTPRQGRIQDSRSSRRVRSPDLQQHQQQQQQDASPSSLPSQDGSQGSSSGGSAGPSPASSAGSGSHLSAARLSLSSRLLRGSTLRRQTTATGTGSSDATGANDSENNDSPHTSQ</sequence>
<comment type="caution">
    <text evidence="3">The sequence shown here is derived from an EMBL/GenBank/DDBJ whole genome shotgun (WGS) entry which is preliminary data.</text>
</comment>